<keyword evidence="3" id="KW-1185">Reference proteome</keyword>
<feature type="compositionally biased region" description="Pro residues" evidence="1">
    <location>
        <begin position="153"/>
        <end position="163"/>
    </location>
</feature>
<feature type="region of interest" description="Disordered" evidence="1">
    <location>
        <begin position="102"/>
        <end position="164"/>
    </location>
</feature>
<accession>A0AAW9R2R7</accession>
<proteinExistence type="predicted"/>
<feature type="compositionally biased region" description="Low complexity" evidence="1">
    <location>
        <begin position="102"/>
        <end position="112"/>
    </location>
</feature>
<dbReference type="EMBL" id="JBBDHC010000010">
    <property type="protein sequence ID" value="MEJ1249683.1"/>
    <property type="molecule type" value="Genomic_DNA"/>
</dbReference>
<feature type="compositionally biased region" description="Low complexity" evidence="1">
    <location>
        <begin position="124"/>
        <end position="137"/>
    </location>
</feature>
<protein>
    <submittedName>
        <fullName evidence="2">Uncharacterized protein</fullName>
    </submittedName>
</protein>
<dbReference type="AlphaFoldDB" id="A0AAW9R2R7"/>
<reference evidence="2 3" key="1">
    <citation type="journal article" date="2016" name="Antonie Van Leeuwenhoek">
        <title>Denitratimonas tolerans gen. nov., sp. nov., a denitrifying bacterium isolated from a bioreactor for tannery wastewater treatment.</title>
        <authorList>
            <person name="Han S.I."/>
            <person name="Kim J.O."/>
            <person name="Lee Y.R."/>
            <person name="Ekpeghere K.I."/>
            <person name="Koh S.C."/>
            <person name="Whang K.S."/>
        </authorList>
    </citation>
    <scope>NUCLEOTIDE SEQUENCE [LARGE SCALE GENOMIC DNA]</scope>
    <source>
        <strain evidence="2 3">KACC 17565</strain>
    </source>
</reference>
<gene>
    <name evidence="2" type="ORF">WB794_08375</name>
</gene>
<evidence type="ECO:0000256" key="1">
    <source>
        <dbReference type="SAM" id="MobiDB-lite"/>
    </source>
</evidence>
<dbReference type="Proteomes" id="UP001364472">
    <property type="component" value="Unassembled WGS sequence"/>
</dbReference>
<comment type="caution">
    <text evidence="2">The sequence shown here is derived from an EMBL/GenBank/DDBJ whole genome shotgun (WGS) entry which is preliminary data.</text>
</comment>
<evidence type="ECO:0000313" key="3">
    <source>
        <dbReference type="Proteomes" id="UP001364472"/>
    </source>
</evidence>
<evidence type="ECO:0000313" key="2">
    <source>
        <dbReference type="EMBL" id="MEJ1249683.1"/>
    </source>
</evidence>
<sequence>MNQPASVFFTGMDASDAEQLAALFQEINRRSGNRWTLAGDADSASVLVIDVDTLYGHMTWLRAQSSGQTIVALTGGETADADHVLNRPVTAEAMRRVLHGLSAAHPPTSTPSEPAPAPAPPPAARAAETITDAAPAPAKVPEAQTPPAVERPAPVPVQTPVPDRPTERRLIDLMLSGEAGDGPCRLELPGLPPLLFDLTRKVFLCGSGIKTYLPHAQAILGNGAIERISNDEFDTRRREIGDAQPIGRLLWLAALGGSGGEIPDAAPDARYRLNKWPQIEREFPRHFRIATAMMKGFQAPSELAEQSGAAVAEVNDFIAASLVSGHAEVEAPASAEAAAPAQKSLLERLRGAR</sequence>
<dbReference type="RefSeq" id="WP_337335399.1">
    <property type="nucleotide sequence ID" value="NZ_JBBDHC010000010.1"/>
</dbReference>
<organism evidence="2 3">
    <name type="scientific">Denitratimonas tolerans</name>
    <dbReference type="NCBI Taxonomy" id="1338420"/>
    <lineage>
        <taxon>Bacteria</taxon>
        <taxon>Pseudomonadati</taxon>
        <taxon>Pseudomonadota</taxon>
        <taxon>Gammaproteobacteria</taxon>
        <taxon>Lysobacterales</taxon>
        <taxon>Lysobacteraceae</taxon>
        <taxon>Denitratimonas</taxon>
    </lineage>
</organism>
<name>A0AAW9R2R7_9GAMM</name>
<feature type="compositionally biased region" description="Pro residues" evidence="1">
    <location>
        <begin position="113"/>
        <end position="123"/>
    </location>
</feature>